<dbReference type="Pfam" id="PF05050">
    <property type="entry name" value="Methyltransf_21"/>
    <property type="match status" value="1"/>
</dbReference>
<dbReference type="SUPFAM" id="SSF53335">
    <property type="entry name" value="S-adenosyl-L-methionine-dependent methyltransferases"/>
    <property type="match status" value="1"/>
</dbReference>
<dbReference type="NCBIfam" id="TIGR01444">
    <property type="entry name" value="fkbM_fam"/>
    <property type="match status" value="1"/>
</dbReference>
<evidence type="ECO:0000259" key="1">
    <source>
        <dbReference type="Pfam" id="PF05050"/>
    </source>
</evidence>
<dbReference type="EMBL" id="JADXDR010000008">
    <property type="protein sequence ID" value="KAI7846166.1"/>
    <property type="molecule type" value="Genomic_DNA"/>
</dbReference>
<name>A0AAD5E0S6_9CHLO</name>
<dbReference type="InterPro" id="IPR006342">
    <property type="entry name" value="FkbM_mtfrase"/>
</dbReference>
<dbReference type="Proteomes" id="UP001205105">
    <property type="component" value="Unassembled WGS sequence"/>
</dbReference>
<dbReference type="AlphaFoldDB" id="A0AAD5E0S6"/>
<protein>
    <recommendedName>
        <fullName evidence="1">Methyltransferase FkbM domain-containing protein</fullName>
    </recommendedName>
</protein>
<dbReference type="Gene3D" id="3.40.50.150">
    <property type="entry name" value="Vaccinia Virus protein VP39"/>
    <property type="match status" value="1"/>
</dbReference>
<dbReference type="PANTHER" id="PTHR34203:SF13">
    <property type="entry name" value="EXPRESSED PROTEIN"/>
    <property type="match status" value="1"/>
</dbReference>
<proteinExistence type="predicted"/>
<dbReference type="PANTHER" id="PTHR34203">
    <property type="entry name" value="METHYLTRANSFERASE, FKBM FAMILY PROTEIN"/>
    <property type="match status" value="1"/>
</dbReference>
<keyword evidence="3" id="KW-1185">Reference proteome</keyword>
<evidence type="ECO:0000313" key="2">
    <source>
        <dbReference type="EMBL" id="KAI7846166.1"/>
    </source>
</evidence>
<dbReference type="InterPro" id="IPR052514">
    <property type="entry name" value="SAM-dependent_MTase"/>
</dbReference>
<evidence type="ECO:0000313" key="3">
    <source>
        <dbReference type="Proteomes" id="UP001205105"/>
    </source>
</evidence>
<sequence>MAATAHVPGPVKSMDSSIMLLQDVPICHMDSHSKVPESDIVSNEIMHNGVWEHAETVNILARLEEWKQAKQQGSSGVVLLDVGANVGWFTLQAAAMGYHVLAVEPMPRNQGALRRTLCENQKLAEKVTLIPKGLSDKPRKCQLYVLKSNKGNGTPVCEGAAFANLKDSPEYELAGEFPLTTLDEVFKGTMEALADRVQVVKIDVEGFEPQVYATLTTRCGVQLAPCCQTCHAFFF</sequence>
<comment type="caution">
    <text evidence="2">The sequence shown here is derived from an EMBL/GenBank/DDBJ whole genome shotgun (WGS) entry which is preliminary data.</text>
</comment>
<dbReference type="InterPro" id="IPR029063">
    <property type="entry name" value="SAM-dependent_MTases_sf"/>
</dbReference>
<feature type="domain" description="Methyltransferase FkbM" evidence="1">
    <location>
        <begin position="81"/>
        <end position="209"/>
    </location>
</feature>
<gene>
    <name evidence="2" type="ORF">COHA_000336</name>
</gene>
<accession>A0AAD5E0S6</accession>
<organism evidence="2 3">
    <name type="scientific">Chlorella ohadii</name>
    <dbReference type="NCBI Taxonomy" id="2649997"/>
    <lineage>
        <taxon>Eukaryota</taxon>
        <taxon>Viridiplantae</taxon>
        <taxon>Chlorophyta</taxon>
        <taxon>core chlorophytes</taxon>
        <taxon>Trebouxiophyceae</taxon>
        <taxon>Chlorellales</taxon>
        <taxon>Chlorellaceae</taxon>
        <taxon>Chlorella clade</taxon>
        <taxon>Chlorella</taxon>
    </lineage>
</organism>
<reference evidence="2" key="1">
    <citation type="submission" date="2020-11" db="EMBL/GenBank/DDBJ databases">
        <title>Chlorella ohadii genome sequencing and assembly.</title>
        <authorList>
            <person name="Murik O."/>
            <person name="Treves H."/>
            <person name="Kedem I."/>
            <person name="Shotland Y."/>
            <person name="Kaplan A."/>
        </authorList>
    </citation>
    <scope>NUCLEOTIDE SEQUENCE</scope>
    <source>
        <strain evidence="2">1</strain>
    </source>
</reference>